<dbReference type="GO" id="GO:0003677">
    <property type="term" value="F:DNA binding"/>
    <property type="evidence" value="ECO:0007669"/>
    <property type="project" value="UniProtKB-KW"/>
</dbReference>
<dbReference type="PANTHER" id="PTHR30385">
    <property type="entry name" value="SIGMA FACTOR F FLAGELLAR"/>
    <property type="match status" value="1"/>
</dbReference>
<gene>
    <name evidence="6" type="ORF">NSA23_15500</name>
</gene>
<dbReference type="EMBL" id="JANJZL010000019">
    <property type="protein sequence ID" value="MCR2045506.1"/>
    <property type="molecule type" value="Genomic_DNA"/>
</dbReference>
<dbReference type="RefSeq" id="WP_042678499.1">
    <property type="nucleotide sequence ID" value="NZ_CABKTM010000005.1"/>
</dbReference>
<proteinExistence type="predicted"/>
<keyword evidence="4" id="KW-0804">Transcription</keyword>
<dbReference type="PANTHER" id="PTHR30385:SF4">
    <property type="entry name" value="RNA POLYMERASE SIGMA-E FACTOR"/>
    <property type="match status" value="1"/>
</dbReference>
<evidence type="ECO:0000313" key="6">
    <source>
        <dbReference type="EMBL" id="MCR2045506.1"/>
    </source>
</evidence>
<dbReference type="SUPFAM" id="SSF88659">
    <property type="entry name" value="Sigma3 and sigma4 domains of RNA polymerase sigma factors"/>
    <property type="match status" value="1"/>
</dbReference>
<keyword evidence="3" id="KW-0238">DNA-binding</keyword>
<sequence>MNEEINKMVEENLNLVPFVVYKKFKVDISKNPDLIDEYIGVGNEALIEACQRFDESHGVKFSTYAVSIIWGKIQRFRRDKKNSIRLPRRLQKAGTEYNRGKALNKDIDTICKETGVKKEDIEEWLRSKGVVNLDTPIRDPKDEGSNTTMLDMLTDDFDVEESVVEDIKYKEKMEILEKALRPLEFQVVKLVESGIYKQNDLANILGVSQPQVSRILKRLTKLVGPTLEKYYSGEIDLQEFCKRLKIKEDVFMNFDKEIKIACNWLINNPGEELNLAKVLKEEGINISSYYRTRLKGMILKEMLKEGYQVEEVPYASGGTRLKLCESKEIRENQEKEKIIIEEKEEENVLLNILDIPISNCDLEFTEALQKSLSMFTMLGKTTVLDIRVREVSQ</sequence>
<dbReference type="Pfam" id="PF04542">
    <property type="entry name" value="Sigma70_r2"/>
    <property type="match status" value="1"/>
</dbReference>
<dbReference type="NCBIfam" id="TIGR02937">
    <property type="entry name" value="sigma70-ECF"/>
    <property type="match status" value="1"/>
</dbReference>
<dbReference type="AlphaFoldDB" id="A0A9X2ML56"/>
<evidence type="ECO:0000259" key="5">
    <source>
        <dbReference type="Pfam" id="PF04542"/>
    </source>
</evidence>
<keyword evidence="1" id="KW-0805">Transcription regulation</keyword>
<dbReference type="GO" id="GO:0016987">
    <property type="term" value="F:sigma factor activity"/>
    <property type="evidence" value="ECO:0007669"/>
    <property type="project" value="UniProtKB-KW"/>
</dbReference>
<dbReference type="OrthoDB" id="9809557at2"/>
<dbReference type="Proteomes" id="UP001142078">
    <property type="component" value="Unassembled WGS sequence"/>
</dbReference>
<evidence type="ECO:0000256" key="1">
    <source>
        <dbReference type="ARBA" id="ARBA00023015"/>
    </source>
</evidence>
<evidence type="ECO:0000256" key="4">
    <source>
        <dbReference type="ARBA" id="ARBA00023163"/>
    </source>
</evidence>
<evidence type="ECO:0000313" key="7">
    <source>
        <dbReference type="Proteomes" id="UP001142078"/>
    </source>
</evidence>
<dbReference type="Gene3D" id="1.20.140.160">
    <property type="match status" value="1"/>
</dbReference>
<keyword evidence="2" id="KW-0731">Sigma factor</keyword>
<comment type="caution">
    <text evidence="6">The sequence shown here is derived from an EMBL/GenBank/DDBJ whole genome shotgun (WGS) entry which is preliminary data.</text>
</comment>
<organism evidence="6 7">
    <name type="scientific">Anaerosalibacter massiliensis</name>
    <dbReference type="NCBI Taxonomy" id="1347392"/>
    <lineage>
        <taxon>Bacteria</taxon>
        <taxon>Bacillati</taxon>
        <taxon>Bacillota</taxon>
        <taxon>Tissierellia</taxon>
        <taxon>Tissierellales</taxon>
        <taxon>Sporanaerobacteraceae</taxon>
        <taxon>Anaerosalibacter</taxon>
    </lineage>
</organism>
<accession>A0A9X2ML56</accession>
<dbReference type="InterPro" id="IPR014284">
    <property type="entry name" value="RNA_pol_sigma-70_dom"/>
</dbReference>
<dbReference type="Gene3D" id="1.20.120.1810">
    <property type="match status" value="1"/>
</dbReference>
<dbReference type="GO" id="GO:0006352">
    <property type="term" value="P:DNA-templated transcription initiation"/>
    <property type="evidence" value="ECO:0007669"/>
    <property type="project" value="InterPro"/>
</dbReference>
<feature type="domain" description="RNA polymerase sigma-70 region 2" evidence="5">
    <location>
        <begin position="9"/>
        <end position="81"/>
    </location>
</feature>
<name>A0A9X2ML56_9FIRM</name>
<reference evidence="6" key="1">
    <citation type="submission" date="2022-07" db="EMBL/GenBank/DDBJ databases">
        <title>Enhanced cultured diversity of the mouse gut microbiota enables custom-made synthetic communities.</title>
        <authorList>
            <person name="Afrizal A."/>
        </authorList>
    </citation>
    <scope>NUCLEOTIDE SEQUENCE</scope>
    <source>
        <strain evidence="6">DSM 29482</strain>
    </source>
</reference>
<dbReference type="SUPFAM" id="SSF88946">
    <property type="entry name" value="Sigma2 domain of RNA polymerase sigma factors"/>
    <property type="match status" value="1"/>
</dbReference>
<evidence type="ECO:0000256" key="2">
    <source>
        <dbReference type="ARBA" id="ARBA00023082"/>
    </source>
</evidence>
<dbReference type="InterPro" id="IPR013324">
    <property type="entry name" value="RNA_pol_sigma_r3/r4-like"/>
</dbReference>
<evidence type="ECO:0000256" key="3">
    <source>
        <dbReference type="ARBA" id="ARBA00023125"/>
    </source>
</evidence>
<dbReference type="InterPro" id="IPR013325">
    <property type="entry name" value="RNA_pol_sigma_r2"/>
</dbReference>
<keyword evidence="7" id="KW-1185">Reference proteome</keyword>
<protein>
    <submittedName>
        <fullName evidence="6">Sigma-70 family RNA polymerase sigma factor</fullName>
    </submittedName>
</protein>
<dbReference type="InterPro" id="IPR007627">
    <property type="entry name" value="RNA_pol_sigma70_r2"/>
</dbReference>